<dbReference type="PANTHER" id="PTHR21661">
    <property type="entry name" value="EPOXIDE HYDROLASE 1-RELATED"/>
    <property type="match status" value="1"/>
</dbReference>
<dbReference type="SUPFAM" id="SSF53474">
    <property type="entry name" value="alpha/beta-Hydrolases"/>
    <property type="match status" value="1"/>
</dbReference>
<accession>A0A1I7SKI4</accession>
<organism evidence="4 5">
    <name type="scientific">Bursaphelenchus xylophilus</name>
    <name type="common">Pinewood nematode worm</name>
    <name type="synonym">Aphelenchoides xylophilus</name>
    <dbReference type="NCBI Taxonomy" id="6326"/>
    <lineage>
        <taxon>Eukaryota</taxon>
        <taxon>Metazoa</taxon>
        <taxon>Ecdysozoa</taxon>
        <taxon>Nematoda</taxon>
        <taxon>Chromadorea</taxon>
        <taxon>Rhabditida</taxon>
        <taxon>Tylenchina</taxon>
        <taxon>Tylenchomorpha</taxon>
        <taxon>Aphelenchoidea</taxon>
        <taxon>Aphelenchoididae</taxon>
        <taxon>Bursaphelenchus</taxon>
    </lineage>
</organism>
<dbReference type="WBParaSite" id="BXY_1356400.1">
    <property type="protein sequence ID" value="BXY_1356400.1"/>
    <property type="gene ID" value="BXY_1356400"/>
</dbReference>
<evidence type="ECO:0000313" key="4">
    <source>
        <dbReference type="Proteomes" id="UP000095284"/>
    </source>
</evidence>
<sequence length="158" mass="17555">MRPVCNQRLPRLRSRLLAPALSGSGSEPGARAGAGNFGVGSGSRAQSRSQASQRYFTKDEVLTIISIYWFNQNILASQRLYKESFASQDYLDLQSAYCSAPTGVAHFPHDLVRAPKELLYSSYNLTHYTYLEDGGHFAAFQLPKVLAADVFKFINSRL</sequence>
<protein>
    <submittedName>
        <fullName evidence="5">Epoxide hydrolase 3</fullName>
    </submittedName>
</protein>
<dbReference type="InterPro" id="IPR029058">
    <property type="entry name" value="AB_hydrolase_fold"/>
</dbReference>
<evidence type="ECO:0000256" key="1">
    <source>
        <dbReference type="ARBA" id="ARBA00010088"/>
    </source>
</evidence>
<dbReference type="Proteomes" id="UP000095284">
    <property type="component" value="Unplaced"/>
</dbReference>
<keyword evidence="2" id="KW-0378">Hydrolase</keyword>
<feature type="region of interest" description="Disordered" evidence="3">
    <location>
        <begin position="20"/>
        <end position="45"/>
    </location>
</feature>
<dbReference type="GO" id="GO:0097176">
    <property type="term" value="P:epoxide metabolic process"/>
    <property type="evidence" value="ECO:0007669"/>
    <property type="project" value="TreeGrafter"/>
</dbReference>
<comment type="similarity">
    <text evidence="1">Belongs to the peptidase S33 family.</text>
</comment>
<evidence type="ECO:0000313" key="5">
    <source>
        <dbReference type="WBParaSite" id="BXY_1356400.1"/>
    </source>
</evidence>
<evidence type="ECO:0000256" key="2">
    <source>
        <dbReference type="ARBA" id="ARBA00022801"/>
    </source>
</evidence>
<proteinExistence type="inferred from homology"/>
<dbReference type="GO" id="GO:0004301">
    <property type="term" value="F:epoxide hydrolase activity"/>
    <property type="evidence" value="ECO:0007669"/>
    <property type="project" value="TreeGrafter"/>
</dbReference>
<dbReference type="Gene3D" id="3.40.50.1820">
    <property type="entry name" value="alpha/beta hydrolase"/>
    <property type="match status" value="1"/>
</dbReference>
<reference evidence="5" key="1">
    <citation type="submission" date="2016-11" db="UniProtKB">
        <authorList>
            <consortium name="WormBaseParasite"/>
        </authorList>
    </citation>
    <scope>IDENTIFICATION</scope>
</reference>
<name>A0A1I7SKI4_BURXY</name>
<dbReference type="PANTHER" id="PTHR21661:SF35">
    <property type="entry name" value="EPOXIDE HYDROLASE"/>
    <property type="match status" value="1"/>
</dbReference>
<dbReference type="AlphaFoldDB" id="A0A1I7SKI4"/>
<evidence type="ECO:0000256" key="3">
    <source>
        <dbReference type="SAM" id="MobiDB-lite"/>
    </source>
</evidence>